<accession>A0ABV8ABI1</accession>
<proteinExistence type="predicted"/>
<feature type="signal peptide" evidence="1">
    <location>
        <begin position="1"/>
        <end position="23"/>
    </location>
</feature>
<reference evidence="3" key="1">
    <citation type="journal article" date="2019" name="Int. J. Syst. Evol. Microbiol.">
        <title>The Global Catalogue of Microorganisms (GCM) 10K type strain sequencing project: providing services to taxonomists for standard genome sequencing and annotation.</title>
        <authorList>
            <consortium name="The Broad Institute Genomics Platform"/>
            <consortium name="The Broad Institute Genome Sequencing Center for Infectious Disease"/>
            <person name="Wu L."/>
            <person name="Ma J."/>
        </authorList>
    </citation>
    <scope>NUCLEOTIDE SEQUENCE [LARGE SCALE GENOMIC DNA]</scope>
    <source>
        <strain evidence="3">CCTCC AB 2013263</strain>
    </source>
</reference>
<dbReference type="RefSeq" id="WP_380081025.1">
    <property type="nucleotide sequence ID" value="NZ_JBHRZF010000229.1"/>
</dbReference>
<evidence type="ECO:0000313" key="3">
    <source>
        <dbReference type="Proteomes" id="UP001595748"/>
    </source>
</evidence>
<keyword evidence="1" id="KW-0732">Signal</keyword>
<dbReference type="PROSITE" id="PS51257">
    <property type="entry name" value="PROKAR_LIPOPROTEIN"/>
    <property type="match status" value="1"/>
</dbReference>
<name>A0ABV8ABI1_9DEIO</name>
<dbReference type="EMBL" id="JBHRZF010000229">
    <property type="protein sequence ID" value="MFC3863092.1"/>
    <property type="molecule type" value="Genomic_DNA"/>
</dbReference>
<gene>
    <name evidence="2" type="ORF">ACFOPQ_20225</name>
</gene>
<feature type="chain" id="PRO_5045652459" description="Peptidase M43 pregnancy-associated plasma-A domain-containing protein" evidence="1">
    <location>
        <begin position="24"/>
        <end position="677"/>
    </location>
</feature>
<organism evidence="2 3">
    <name type="scientific">Deinococcus antarcticus</name>
    <dbReference type="NCBI Taxonomy" id="1298767"/>
    <lineage>
        <taxon>Bacteria</taxon>
        <taxon>Thermotogati</taxon>
        <taxon>Deinococcota</taxon>
        <taxon>Deinococci</taxon>
        <taxon>Deinococcales</taxon>
        <taxon>Deinococcaceae</taxon>
        <taxon>Deinococcus</taxon>
    </lineage>
</organism>
<dbReference type="SUPFAM" id="SSF55486">
    <property type="entry name" value="Metalloproteases ('zincins'), catalytic domain"/>
    <property type="match status" value="1"/>
</dbReference>
<evidence type="ECO:0000313" key="2">
    <source>
        <dbReference type="EMBL" id="MFC3863092.1"/>
    </source>
</evidence>
<dbReference type="Gene3D" id="3.40.390.10">
    <property type="entry name" value="Collagenase (Catalytic Domain)"/>
    <property type="match status" value="1"/>
</dbReference>
<keyword evidence="3" id="KW-1185">Reference proteome</keyword>
<dbReference type="Proteomes" id="UP001595748">
    <property type="component" value="Unassembled WGS sequence"/>
</dbReference>
<evidence type="ECO:0008006" key="4">
    <source>
        <dbReference type="Google" id="ProtNLM"/>
    </source>
</evidence>
<evidence type="ECO:0000256" key="1">
    <source>
        <dbReference type="SAM" id="SignalP"/>
    </source>
</evidence>
<protein>
    <recommendedName>
        <fullName evidence="4">Peptidase M43 pregnancy-associated plasma-A domain-containing protein</fullName>
    </recommendedName>
</protein>
<comment type="caution">
    <text evidence="2">The sequence shown here is derived from an EMBL/GenBank/DDBJ whole genome shotgun (WGS) entry which is preliminary data.</text>
</comment>
<dbReference type="InterPro" id="IPR024079">
    <property type="entry name" value="MetalloPept_cat_dom_sf"/>
</dbReference>
<sequence length="677" mass="75022">MNRRFAAATLLGLSLLVACGDPAPTPPTVPTDFSSLTSLKPGQQDIINTKLKINVVFIGYRQTLPGQVATARQVDTTDFQQTLPKTYNSIARIPSAYGRHEYTGNSFDYQYNYVFADKAFEDDYFAFLNANGQDADLTYHQKLYNCQNDVDPETGEPTCTTPAGNINRVIDGNFEIDANKVENWLADNVSRVGVKPGEYTVFLVNWYDRPDFKFHSYTRLDAGDTDTGVKFGTRGSRRLTAWGGSVRESAAQRVWFYDLSANPDPWTGAYDVTNSDTNGDKRADYRMPPIWEYGTRKASLGNSRKVSPDLALVTRYVAVNLLFTPSPIYRVALTPPDMPSNITLDYHVEQGAEASGLADLFNKSLSQQRLQPLQPFAKFTSTEKTTALSGDLSDVYKCFIVTPEKPEDICSPDFADSSGEPLFRFALNELRESYKSSAGQYLLPIYLFNDDADINEGLLGIAYDDGETGTQSFVYSFLNPLLNKAGYGFTDTVVHEAGHHFSLSHPHDGYDSEENMSYGPSGPFRFVDLGDESNSVMSYMSIQPDFSQFNLDSQYRYLTAAYLNNTNAILELARRAGQESALAPTAVAADGLFAQAKTKYDAMAYLDAAKTAHDGYRQVLDAAKAAGVNVQAYKWYENLNGLSLKGKARYSSTFLPQQGAVIFPEETAEQRANRLAP</sequence>